<proteinExistence type="predicted"/>
<keyword evidence="1" id="KW-0732">Signal</keyword>
<protein>
    <submittedName>
        <fullName evidence="2">Uncharacterized protein</fullName>
    </submittedName>
</protein>
<evidence type="ECO:0000256" key="1">
    <source>
        <dbReference type="SAM" id="SignalP"/>
    </source>
</evidence>
<dbReference type="Proteomes" id="UP000609064">
    <property type="component" value="Unassembled WGS sequence"/>
</dbReference>
<evidence type="ECO:0000313" key="3">
    <source>
        <dbReference type="Proteomes" id="UP000609064"/>
    </source>
</evidence>
<dbReference type="RefSeq" id="WP_188771458.1">
    <property type="nucleotide sequence ID" value="NZ_BMKK01000022.1"/>
</dbReference>
<keyword evidence="3" id="KW-1185">Reference proteome</keyword>
<accession>A0A917E011</accession>
<gene>
    <name evidence="2" type="ORF">GCM10011514_53970</name>
</gene>
<evidence type="ECO:0000313" key="2">
    <source>
        <dbReference type="EMBL" id="GGD83141.1"/>
    </source>
</evidence>
<feature type="chain" id="PRO_5037479684" evidence="1">
    <location>
        <begin position="23"/>
        <end position="123"/>
    </location>
</feature>
<name>A0A917E011_9BACT</name>
<sequence>MKNTLNALVVLSALAITTTSFAQTKAPNSANYKQQNQLLGRKQTATAPAQVQLNNDYSTNPQANHRNYKAQNTQESTSKVMIVAVNNDDKLKNYKQKNLLTRNGRDANYKKINKADSTTVVAE</sequence>
<dbReference type="EMBL" id="BMKK01000022">
    <property type="protein sequence ID" value="GGD83141.1"/>
    <property type="molecule type" value="Genomic_DNA"/>
</dbReference>
<reference evidence="2" key="2">
    <citation type="submission" date="2020-09" db="EMBL/GenBank/DDBJ databases">
        <authorList>
            <person name="Sun Q."/>
            <person name="Zhou Y."/>
        </authorList>
    </citation>
    <scope>NUCLEOTIDE SEQUENCE</scope>
    <source>
        <strain evidence="2">CGMCC 1.15958</strain>
    </source>
</reference>
<organism evidence="2 3">
    <name type="scientific">Emticicia aquatilis</name>
    <dbReference type="NCBI Taxonomy" id="1537369"/>
    <lineage>
        <taxon>Bacteria</taxon>
        <taxon>Pseudomonadati</taxon>
        <taxon>Bacteroidota</taxon>
        <taxon>Cytophagia</taxon>
        <taxon>Cytophagales</taxon>
        <taxon>Leadbetterellaceae</taxon>
        <taxon>Emticicia</taxon>
    </lineage>
</organism>
<dbReference type="AlphaFoldDB" id="A0A917E011"/>
<feature type="signal peptide" evidence="1">
    <location>
        <begin position="1"/>
        <end position="22"/>
    </location>
</feature>
<reference evidence="2" key="1">
    <citation type="journal article" date="2014" name="Int. J. Syst. Evol. Microbiol.">
        <title>Complete genome sequence of Corynebacterium casei LMG S-19264T (=DSM 44701T), isolated from a smear-ripened cheese.</title>
        <authorList>
            <consortium name="US DOE Joint Genome Institute (JGI-PGF)"/>
            <person name="Walter F."/>
            <person name="Albersmeier A."/>
            <person name="Kalinowski J."/>
            <person name="Ruckert C."/>
        </authorList>
    </citation>
    <scope>NUCLEOTIDE SEQUENCE</scope>
    <source>
        <strain evidence="2">CGMCC 1.15958</strain>
    </source>
</reference>
<comment type="caution">
    <text evidence="2">The sequence shown here is derived from an EMBL/GenBank/DDBJ whole genome shotgun (WGS) entry which is preliminary data.</text>
</comment>